<protein>
    <submittedName>
        <fullName evidence="1">Uncharacterized protein</fullName>
    </submittedName>
</protein>
<sequence length="102" mass="11729">MSGATPAQNPSEYSQDCTVLVLYLLFDEDAENIGNAWLLTERLIQPKKDVRGNSGLIFLALLYQCRIISFRHFFLELSDDEADYPAFPFLFCAHHVLMTQRK</sequence>
<proteinExistence type="predicted"/>
<name>A0A7M3MFK9_9BACT</name>
<gene>
    <name evidence="1" type="ORF">DPQ33_09610</name>
</gene>
<evidence type="ECO:0000313" key="1">
    <source>
        <dbReference type="EMBL" id="TVM17417.1"/>
    </source>
</evidence>
<reference evidence="1 2" key="1">
    <citation type="submission" date="2018-06" db="EMBL/GenBank/DDBJ databases">
        <title>Complete genome of Desulfovibrio indonesiensis P37SLT.</title>
        <authorList>
            <person name="Crispim J.S."/>
            <person name="Vidigal P.M.P."/>
            <person name="Silva L.C.F."/>
            <person name="Laguardia C.N."/>
            <person name="Araujo L.C."/>
            <person name="Dias R.S."/>
            <person name="Sousa M.P."/>
            <person name="Paula S.O."/>
            <person name="Silva C."/>
        </authorList>
    </citation>
    <scope>NUCLEOTIDE SEQUENCE [LARGE SCALE GENOMIC DNA]</scope>
    <source>
        <strain evidence="1 2">P37SLT</strain>
    </source>
</reference>
<dbReference type="AlphaFoldDB" id="A0A7M3MFK9"/>
<accession>A0A7M3MFK9</accession>
<evidence type="ECO:0000313" key="2">
    <source>
        <dbReference type="Proteomes" id="UP000448292"/>
    </source>
</evidence>
<comment type="caution">
    <text evidence="1">The sequence shown here is derived from an EMBL/GenBank/DDBJ whole genome shotgun (WGS) entry which is preliminary data.</text>
</comment>
<dbReference type="Proteomes" id="UP000448292">
    <property type="component" value="Unassembled WGS sequence"/>
</dbReference>
<keyword evidence="2" id="KW-1185">Reference proteome</keyword>
<organism evidence="1 2">
    <name type="scientific">Oceanidesulfovibrio indonesiensis</name>
    <dbReference type="NCBI Taxonomy" id="54767"/>
    <lineage>
        <taxon>Bacteria</taxon>
        <taxon>Pseudomonadati</taxon>
        <taxon>Thermodesulfobacteriota</taxon>
        <taxon>Desulfovibrionia</taxon>
        <taxon>Desulfovibrionales</taxon>
        <taxon>Desulfovibrionaceae</taxon>
        <taxon>Oceanidesulfovibrio</taxon>
    </lineage>
</organism>
<dbReference type="EMBL" id="QMIE01000007">
    <property type="protein sequence ID" value="TVM17417.1"/>
    <property type="molecule type" value="Genomic_DNA"/>
</dbReference>